<feature type="compositionally biased region" description="Low complexity" evidence="5">
    <location>
        <begin position="77"/>
        <end position="89"/>
    </location>
</feature>
<dbReference type="Gene3D" id="3.30.1150.10">
    <property type="match status" value="1"/>
</dbReference>
<comment type="subcellular location">
    <subcellularLocation>
        <location evidence="1">Membrane</location>
        <topology evidence="1">Single-pass membrane protein</topology>
    </subcellularLocation>
</comment>
<dbReference type="RefSeq" id="WP_087460418.1">
    <property type="nucleotide sequence ID" value="NZ_CP021425.1"/>
</dbReference>
<gene>
    <name evidence="8" type="ORF">OLMES_1214</name>
</gene>
<evidence type="ECO:0000256" key="4">
    <source>
        <dbReference type="ARBA" id="ARBA00023136"/>
    </source>
</evidence>
<evidence type="ECO:0000259" key="7">
    <source>
        <dbReference type="Pfam" id="PF03544"/>
    </source>
</evidence>
<dbReference type="InterPro" id="IPR006260">
    <property type="entry name" value="TonB/TolA_C"/>
</dbReference>
<evidence type="ECO:0000256" key="5">
    <source>
        <dbReference type="SAM" id="MobiDB-lite"/>
    </source>
</evidence>
<dbReference type="Pfam" id="PF03544">
    <property type="entry name" value="TonB_C"/>
    <property type="match status" value="1"/>
</dbReference>
<dbReference type="SUPFAM" id="SSF74653">
    <property type="entry name" value="TolA/TonB C-terminal domain"/>
    <property type="match status" value="1"/>
</dbReference>
<protein>
    <recommendedName>
        <fullName evidence="7">TonB C-terminal domain-containing protein</fullName>
    </recommendedName>
</protein>
<feature type="transmembrane region" description="Helical" evidence="6">
    <location>
        <begin position="12"/>
        <end position="30"/>
    </location>
</feature>
<proteinExistence type="predicted"/>
<dbReference type="Proteomes" id="UP000196027">
    <property type="component" value="Chromosome"/>
</dbReference>
<evidence type="ECO:0000256" key="6">
    <source>
        <dbReference type="SAM" id="Phobius"/>
    </source>
</evidence>
<evidence type="ECO:0000313" key="9">
    <source>
        <dbReference type="Proteomes" id="UP000196027"/>
    </source>
</evidence>
<feature type="compositionally biased region" description="Polar residues" evidence="5">
    <location>
        <begin position="103"/>
        <end position="122"/>
    </location>
</feature>
<keyword evidence="9" id="KW-1185">Reference proteome</keyword>
<feature type="domain" description="TonB C-terminal" evidence="7">
    <location>
        <begin position="216"/>
        <end position="277"/>
    </location>
</feature>
<keyword evidence="4 6" id="KW-0472">Membrane</keyword>
<dbReference type="OrthoDB" id="6194725at2"/>
<organism evidence="8 9">
    <name type="scientific">Oleiphilus messinensis</name>
    <dbReference type="NCBI Taxonomy" id="141451"/>
    <lineage>
        <taxon>Bacteria</taxon>
        <taxon>Pseudomonadati</taxon>
        <taxon>Pseudomonadota</taxon>
        <taxon>Gammaproteobacteria</taxon>
        <taxon>Oceanospirillales</taxon>
        <taxon>Oleiphilaceae</taxon>
        <taxon>Oleiphilus</taxon>
    </lineage>
</organism>
<feature type="compositionally biased region" description="Pro residues" evidence="5">
    <location>
        <begin position="66"/>
        <end position="76"/>
    </location>
</feature>
<dbReference type="EMBL" id="CP021425">
    <property type="protein sequence ID" value="ARU55296.1"/>
    <property type="molecule type" value="Genomic_DNA"/>
</dbReference>
<accession>A0A1Y0I682</accession>
<evidence type="ECO:0000256" key="2">
    <source>
        <dbReference type="ARBA" id="ARBA00022692"/>
    </source>
</evidence>
<evidence type="ECO:0000256" key="1">
    <source>
        <dbReference type="ARBA" id="ARBA00004167"/>
    </source>
</evidence>
<evidence type="ECO:0000313" key="8">
    <source>
        <dbReference type="EMBL" id="ARU55296.1"/>
    </source>
</evidence>
<evidence type="ECO:0000256" key="3">
    <source>
        <dbReference type="ARBA" id="ARBA00022989"/>
    </source>
</evidence>
<sequence>MHDFDTNRTYRIAFSMAIALVVHATAVALFRNPIQVHDKYTADPIQITLATNASKQTQLTQLNPAPTKPDQPPQVQPTPQANTPAQLTTSANTTRKVTDNRTQDVAGTVNRNTNPDKPPTQNLKDHVRITQPTFHTPEANTSRQLENQTRTDQLNQLDKLSTLFESKSPAAAETSIQSAKMHPLLPAYELELRVHLAKSQYHDKLYPFSRLQQPRSVIMSIQLLSNGALKNASIAIPSGDPDLDQAALRSALSASPYPRPPKTDAKKGFRYEIDVKYVPRN</sequence>
<keyword evidence="3 6" id="KW-1133">Transmembrane helix</keyword>
<dbReference type="GO" id="GO:0055085">
    <property type="term" value="P:transmembrane transport"/>
    <property type="evidence" value="ECO:0007669"/>
    <property type="project" value="InterPro"/>
</dbReference>
<feature type="region of interest" description="Disordered" evidence="5">
    <location>
        <begin position="61"/>
        <end position="123"/>
    </location>
</feature>
<dbReference type="AlphaFoldDB" id="A0A1Y0I682"/>
<name>A0A1Y0I682_9GAMM</name>
<dbReference type="GO" id="GO:0016020">
    <property type="term" value="C:membrane"/>
    <property type="evidence" value="ECO:0007669"/>
    <property type="project" value="UniProtKB-SubCell"/>
</dbReference>
<dbReference type="NCBIfam" id="TIGR01352">
    <property type="entry name" value="tonB_Cterm"/>
    <property type="match status" value="1"/>
</dbReference>
<dbReference type="KEGG" id="ome:OLMES_1214"/>
<keyword evidence="2 6" id="KW-0812">Transmembrane</keyword>
<dbReference type="InterPro" id="IPR037682">
    <property type="entry name" value="TonB_C"/>
</dbReference>
<reference evidence="8 9" key="1">
    <citation type="submission" date="2017-05" db="EMBL/GenBank/DDBJ databases">
        <title>Genomic insights into alkan degradation activity of Oleiphilus messinensis.</title>
        <authorList>
            <person name="Kozyavkin S.A."/>
            <person name="Slesarev A.I."/>
            <person name="Golyshin P.N."/>
            <person name="Korzhenkov A."/>
            <person name="Golyshina O.N."/>
            <person name="Toshchakov S.V."/>
        </authorList>
    </citation>
    <scope>NUCLEOTIDE SEQUENCE [LARGE SCALE GENOMIC DNA]</scope>
    <source>
        <strain evidence="8 9">ME102</strain>
    </source>
</reference>